<dbReference type="EMBL" id="DTAK01000038">
    <property type="protein sequence ID" value="HGU59521.1"/>
    <property type="molecule type" value="Genomic_DNA"/>
</dbReference>
<comment type="caution">
    <text evidence="2">The sequence shown here is derived from an EMBL/GenBank/DDBJ whole genome shotgun (WGS) entry which is preliminary data.</text>
</comment>
<name>A0A7C4WET5_9EURY</name>
<gene>
    <name evidence="2" type="ORF">ENT89_05025</name>
    <name evidence="1" type="ORF">ENX77_05485</name>
</gene>
<dbReference type="Gene3D" id="2.30.30.210">
    <property type="entry name" value="Ribonuclease P/MRP, subunit p29"/>
    <property type="match status" value="1"/>
</dbReference>
<protein>
    <submittedName>
        <fullName evidence="2">Ribonuclease P protein subunit</fullName>
    </submittedName>
</protein>
<dbReference type="SUPFAM" id="SSF101744">
    <property type="entry name" value="Rof/RNase P subunit-like"/>
    <property type="match status" value="1"/>
</dbReference>
<dbReference type="InterPro" id="IPR023534">
    <property type="entry name" value="Rof/RNase_P-like"/>
</dbReference>
<dbReference type="GO" id="GO:0003723">
    <property type="term" value="F:RNA binding"/>
    <property type="evidence" value="ECO:0007669"/>
    <property type="project" value="InterPro"/>
</dbReference>
<reference evidence="2" key="1">
    <citation type="journal article" date="2020" name="mSystems">
        <title>Genome- and Community-Level Interaction Insights into Carbon Utilization and Element Cycling Functions of Hydrothermarchaeota in Hydrothermal Sediment.</title>
        <authorList>
            <person name="Zhou Z."/>
            <person name="Liu Y."/>
            <person name="Xu W."/>
            <person name="Pan J."/>
            <person name="Luo Z.H."/>
            <person name="Li M."/>
        </authorList>
    </citation>
    <scope>NUCLEOTIDE SEQUENCE [LARGE SCALE GENOMIC DNA]</scope>
    <source>
        <strain evidence="2">SpSt-62</strain>
        <strain evidence="1">SpSt-97</strain>
    </source>
</reference>
<dbReference type="InterPro" id="IPR002730">
    <property type="entry name" value="Rpp29/RNP1"/>
</dbReference>
<dbReference type="AlphaFoldDB" id="A0A7C4WET5"/>
<dbReference type="GO" id="GO:0001682">
    <property type="term" value="P:tRNA 5'-leader removal"/>
    <property type="evidence" value="ECO:0007669"/>
    <property type="project" value="InterPro"/>
</dbReference>
<dbReference type="EMBL" id="DTPI01000031">
    <property type="protein sequence ID" value="HGE66552.1"/>
    <property type="molecule type" value="Genomic_DNA"/>
</dbReference>
<sequence>MESPNPCEVGINGVIVDETMKTLRIETPKGIKTVAKKGRIFAVEVDGIMFKVSGDLITFRPEERIMRGIMLINRIKGD</sequence>
<dbReference type="InterPro" id="IPR036980">
    <property type="entry name" value="RNase_P/MRP_Rpp29_sf"/>
</dbReference>
<evidence type="ECO:0000313" key="1">
    <source>
        <dbReference type="EMBL" id="HGE66552.1"/>
    </source>
</evidence>
<accession>A0A7C4WET5</accession>
<dbReference type="Pfam" id="PF01868">
    <property type="entry name" value="RNase_P-MRP_p29"/>
    <property type="match status" value="1"/>
</dbReference>
<evidence type="ECO:0000313" key="2">
    <source>
        <dbReference type="EMBL" id="HGU59521.1"/>
    </source>
</evidence>
<dbReference type="GO" id="GO:0030677">
    <property type="term" value="C:ribonuclease P complex"/>
    <property type="evidence" value="ECO:0007669"/>
    <property type="project" value="InterPro"/>
</dbReference>
<proteinExistence type="predicted"/>
<organism evidence="2">
    <name type="scientific">Geoglobus ahangari</name>
    <dbReference type="NCBI Taxonomy" id="113653"/>
    <lineage>
        <taxon>Archaea</taxon>
        <taxon>Methanobacteriati</taxon>
        <taxon>Methanobacteriota</taxon>
        <taxon>Archaeoglobi</taxon>
        <taxon>Archaeoglobales</taxon>
        <taxon>Archaeoglobaceae</taxon>
        <taxon>Geoglobus</taxon>
    </lineage>
</organism>
<dbReference type="SMART" id="SM00538">
    <property type="entry name" value="POP4"/>
    <property type="match status" value="1"/>
</dbReference>